<evidence type="ECO:0000313" key="3">
    <source>
        <dbReference type="Proteomes" id="UP001195963"/>
    </source>
</evidence>
<protein>
    <submittedName>
        <fullName evidence="2">DUF1097 domain-containing protein</fullName>
    </submittedName>
</protein>
<dbReference type="RefSeq" id="WP_220107890.1">
    <property type="nucleotide sequence ID" value="NZ_JAHZST010000001.1"/>
</dbReference>
<feature type="transmembrane region" description="Helical" evidence="1">
    <location>
        <begin position="6"/>
        <end position="33"/>
    </location>
</feature>
<comment type="caution">
    <text evidence="2">The sequence shown here is derived from an EMBL/GenBank/DDBJ whole genome shotgun (WGS) entry which is preliminary data.</text>
</comment>
<feature type="transmembrane region" description="Helical" evidence="1">
    <location>
        <begin position="100"/>
        <end position="117"/>
    </location>
</feature>
<dbReference type="InterPro" id="IPR009476">
    <property type="entry name" value="DUF1097"/>
</dbReference>
<accession>A0ABS7DXJ9</accession>
<dbReference type="Pfam" id="PF06496">
    <property type="entry name" value="DUF1097"/>
    <property type="match status" value="1"/>
</dbReference>
<organism evidence="2 3">
    <name type="scientific">Shewanella nanhaiensis</name>
    <dbReference type="NCBI Taxonomy" id="2864872"/>
    <lineage>
        <taxon>Bacteria</taxon>
        <taxon>Pseudomonadati</taxon>
        <taxon>Pseudomonadota</taxon>
        <taxon>Gammaproteobacteria</taxon>
        <taxon>Alteromonadales</taxon>
        <taxon>Shewanellaceae</taxon>
        <taxon>Shewanella</taxon>
    </lineage>
</organism>
<sequence length="170" mass="18140">MEHRWQVAISAGLLAAVWAGVADIFHLITWIGFLSCSTYFALGKLNFQGVVISWATNLSGVFWAWLVISGSSYFETPMVGYLLTGVVTAAMCLQASYSKLAFIPGAFIGCCITFAMGGDIGKILPALIIGSLLGYSMSELTSVLVALKLKWHKRLQGNGAAISSPNHTSS</sequence>
<gene>
    <name evidence="2" type="ORF">K0625_00610</name>
</gene>
<keyword evidence="1" id="KW-0812">Transmembrane</keyword>
<reference evidence="2 3" key="1">
    <citation type="submission" date="2021-07" db="EMBL/GenBank/DDBJ databases">
        <title>Shewanella sp. nov, isolated from SCS.</title>
        <authorList>
            <person name="Cao W.R."/>
        </authorList>
    </citation>
    <scope>NUCLEOTIDE SEQUENCE [LARGE SCALE GENOMIC DNA]</scope>
    <source>
        <strain evidence="2 3">NR704-98</strain>
    </source>
</reference>
<dbReference type="EMBL" id="JAHZST010000001">
    <property type="protein sequence ID" value="MBW8182152.1"/>
    <property type="molecule type" value="Genomic_DNA"/>
</dbReference>
<evidence type="ECO:0000256" key="1">
    <source>
        <dbReference type="SAM" id="Phobius"/>
    </source>
</evidence>
<feature type="transmembrane region" description="Helical" evidence="1">
    <location>
        <begin position="123"/>
        <end position="147"/>
    </location>
</feature>
<keyword evidence="3" id="KW-1185">Reference proteome</keyword>
<keyword evidence="1" id="KW-1133">Transmembrane helix</keyword>
<proteinExistence type="predicted"/>
<name>A0ABS7DXJ9_9GAMM</name>
<evidence type="ECO:0000313" key="2">
    <source>
        <dbReference type="EMBL" id="MBW8182152.1"/>
    </source>
</evidence>
<dbReference type="Proteomes" id="UP001195963">
    <property type="component" value="Unassembled WGS sequence"/>
</dbReference>
<keyword evidence="1" id="KW-0472">Membrane</keyword>